<feature type="region of interest" description="Disordered" evidence="5">
    <location>
        <begin position="496"/>
        <end position="528"/>
    </location>
</feature>
<evidence type="ECO:0000256" key="2">
    <source>
        <dbReference type="ARBA" id="ARBA00022801"/>
    </source>
</evidence>
<evidence type="ECO:0000259" key="7">
    <source>
        <dbReference type="Pfam" id="PF17846"/>
    </source>
</evidence>
<feature type="compositionally biased region" description="Polar residues" evidence="5">
    <location>
        <begin position="747"/>
        <end position="767"/>
    </location>
</feature>
<proteinExistence type="inferred from homology"/>
<evidence type="ECO:0000256" key="4">
    <source>
        <dbReference type="ARBA" id="ARBA00038299"/>
    </source>
</evidence>
<evidence type="ECO:0000256" key="1">
    <source>
        <dbReference type="ARBA" id="ARBA00022722"/>
    </source>
</evidence>
<dbReference type="EMBL" id="CAICTM010000653">
    <property type="protein sequence ID" value="CAB9514453.1"/>
    <property type="molecule type" value="Genomic_DNA"/>
</dbReference>
<keyword evidence="1" id="KW-0540">Nuclease</keyword>
<evidence type="ECO:0000256" key="3">
    <source>
        <dbReference type="ARBA" id="ARBA00022839"/>
    </source>
</evidence>
<dbReference type="CDD" id="cd18673">
    <property type="entry name" value="PIN_XRN1-2-like"/>
    <property type="match status" value="1"/>
</dbReference>
<feature type="domain" description="Xrn1 helical" evidence="7">
    <location>
        <begin position="385"/>
        <end position="737"/>
    </location>
</feature>
<sequence length="767" mass="88508">MMRQLSYLRPVLAVLGFVWCIPTLSVAFTVPSSFTLPSSFRSTNRFHHDSTPLSSPPSSTTALFGIPKMFRWLSDQYPDIINRQLEEGLAPDLQVDSFYLDMNGIIHPCTHGNAEGEIIILDETAMFKKIFLYVDRLYKLVQPDKLLYLAVDGVAPRAKMNQQRSRRFRSAKEAEMTAAEVIARKNAAGAKGPKKSDEEWLERRFDSNCITPGTDFMLKLSIALQKWVEFKMKADPFWQNGATVIVSGPDVPGEGEHKVMDFLRDSREQYYQRQQQRNDNDADDNNDEEEEEKILWEPNWTHVLYGLDADLIMLGLVSHEPNFMLLREKMSVVMAGRGRNKYRKKKDMMEYTKNDFEVLELSSLRQLLALQFRRFDDDGALNVDFDLNRVVDDFVFMCMLVGNDFLSHMPHMEIDGGAISMMMSTYIDLLPEWGDYLTKKEQIHPQRFEQFLYHLAVYEEEHFKRRGFEENEPGWKLTADAEDDICDFYGEYFTKDPTPEAAKPANRKGAPEPPESDDPNIQASGNRGFRRQYPTVRARSYRDFYYETKMGWKASDRNRTLFRRRAHVRDYIEGLHWNLNYYHNGCCSWDWYFPHLYSPLCTDVVNLHEFYEDDDNDNDGFKSFPFELGTPFPSLAQLLSVLPPQSAQLLPPPLGELMINPASPLTEYYPPDFTTDPNGKRQSWEAVVEIPFIDADILLDTMDKILEKDKTGESPLLTKGERLRNVRGKQHVFAPPRNDEEEEHNGDATTSSPKVNAKGSNTAKVDA</sequence>
<dbReference type="AlphaFoldDB" id="A0A9N8HL26"/>
<comment type="similarity">
    <text evidence="4">Belongs to the 5'-3' exonuclease family.</text>
</comment>
<dbReference type="Pfam" id="PF03159">
    <property type="entry name" value="XRN_N"/>
    <property type="match status" value="2"/>
</dbReference>
<gene>
    <name evidence="8" type="ORF">SEMRO_654_G182080.1</name>
</gene>
<feature type="domain" description="Xrn1 N-terminal" evidence="6">
    <location>
        <begin position="295"/>
        <end position="329"/>
    </location>
</feature>
<dbReference type="PANTHER" id="PTHR12341">
    <property type="entry name" value="5'-&gt;3' EXORIBONUCLEASE"/>
    <property type="match status" value="1"/>
</dbReference>
<accession>A0A9N8HL26</accession>
<dbReference type="Gene3D" id="3.40.50.12390">
    <property type="match status" value="2"/>
</dbReference>
<dbReference type="GO" id="GO:0003723">
    <property type="term" value="F:RNA binding"/>
    <property type="evidence" value="ECO:0007669"/>
    <property type="project" value="TreeGrafter"/>
</dbReference>
<dbReference type="GO" id="GO:0005634">
    <property type="term" value="C:nucleus"/>
    <property type="evidence" value="ECO:0007669"/>
    <property type="project" value="TreeGrafter"/>
</dbReference>
<dbReference type="PANTHER" id="PTHR12341:SF7">
    <property type="entry name" value="5'-3' EXORIBONUCLEASE 1"/>
    <property type="match status" value="1"/>
</dbReference>
<keyword evidence="9" id="KW-1185">Reference proteome</keyword>
<dbReference type="OrthoDB" id="372487at2759"/>
<dbReference type="InterPro" id="IPR027073">
    <property type="entry name" value="5_3_exoribonuclease"/>
</dbReference>
<keyword evidence="3" id="KW-0269">Exonuclease</keyword>
<comment type="caution">
    <text evidence="8">The sequence shown here is derived from an EMBL/GenBank/DDBJ whole genome shotgun (WGS) entry which is preliminary data.</text>
</comment>
<dbReference type="GO" id="GO:0000956">
    <property type="term" value="P:nuclear-transcribed mRNA catabolic process"/>
    <property type="evidence" value="ECO:0007669"/>
    <property type="project" value="TreeGrafter"/>
</dbReference>
<feature type="compositionally biased region" description="Basic and acidic residues" evidence="5">
    <location>
        <begin position="270"/>
        <end position="280"/>
    </location>
</feature>
<dbReference type="Gene3D" id="1.25.40.1050">
    <property type="match status" value="1"/>
</dbReference>
<dbReference type="InterPro" id="IPR004859">
    <property type="entry name" value="Xrn1_N"/>
</dbReference>
<organism evidence="8 9">
    <name type="scientific">Seminavis robusta</name>
    <dbReference type="NCBI Taxonomy" id="568900"/>
    <lineage>
        <taxon>Eukaryota</taxon>
        <taxon>Sar</taxon>
        <taxon>Stramenopiles</taxon>
        <taxon>Ochrophyta</taxon>
        <taxon>Bacillariophyta</taxon>
        <taxon>Bacillariophyceae</taxon>
        <taxon>Bacillariophycidae</taxon>
        <taxon>Naviculales</taxon>
        <taxon>Naviculaceae</taxon>
        <taxon>Seminavis</taxon>
    </lineage>
</organism>
<evidence type="ECO:0000313" key="8">
    <source>
        <dbReference type="EMBL" id="CAB9514453.1"/>
    </source>
</evidence>
<dbReference type="GO" id="GO:0004534">
    <property type="term" value="F:5'-3' RNA exonuclease activity"/>
    <property type="evidence" value="ECO:0007669"/>
    <property type="project" value="TreeGrafter"/>
</dbReference>
<dbReference type="Pfam" id="PF17846">
    <property type="entry name" value="XRN_M"/>
    <property type="match status" value="1"/>
</dbReference>
<feature type="region of interest" description="Disordered" evidence="5">
    <location>
        <begin position="722"/>
        <end position="767"/>
    </location>
</feature>
<evidence type="ECO:0000256" key="5">
    <source>
        <dbReference type="SAM" id="MobiDB-lite"/>
    </source>
</evidence>
<reference evidence="8" key="1">
    <citation type="submission" date="2020-06" db="EMBL/GenBank/DDBJ databases">
        <authorList>
            <consortium name="Plant Systems Biology data submission"/>
        </authorList>
    </citation>
    <scope>NUCLEOTIDE SEQUENCE</scope>
    <source>
        <strain evidence="8">D6</strain>
    </source>
</reference>
<feature type="compositionally biased region" description="Acidic residues" evidence="5">
    <location>
        <begin position="281"/>
        <end position="292"/>
    </location>
</feature>
<evidence type="ECO:0000259" key="6">
    <source>
        <dbReference type="Pfam" id="PF03159"/>
    </source>
</evidence>
<evidence type="ECO:0000313" key="9">
    <source>
        <dbReference type="Proteomes" id="UP001153069"/>
    </source>
</evidence>
<feature type="region of interest" description="Disordered" evidence="5">
    <location>
        <begin position="270"/>
        <end position="292"/>
    </location>
</feature>
<keyword evidence="2" id="KW-0378">Hydrolase</keyword>
<feature type="domain" description="Xrn1 N-terminal" evidence="6">
    <location>
        <begin position="65"/>
        <end position="274"/>
    </location>
</feature>
<protein>
    <submittedName>
        <fullName evidence="8">5'-3' exoribonuclease</fullName>
    </submittedName>
</protein>
<name>A0A9N8HL26_9STRA</name>
<dbReference type="InterPro" id="IPR041412">
    <property type="entry name" value="Xrn1_helical"/>
</dbReference>
<dbReference type="Proteomes" id="UP001153069">
    <property type="component" value="Unassembled WGS sequence"/>
</dbReference>